<dbReference type="PANTHER" id="PTHR23361">
    <property type="entry name" value="MUCIN"/>
    <property type="match status" value="1"/>
</dbReference>
<dbReference type="InterPro" id="IPR009011">
    <property type="entry name" value="Man6P_isomerase_rcpt-bd_dom_sf"/>
</dbReference>
<evidence type="ECO:0000256" key="2">
    <source>
        <dbReference type="ARBA" id="ARBA00023157"/>
    </source>
</evidence>
<dbReference type="EMBL" id="AAFI02000005">
    <property type="protein sequence ID" value="EAL72590.2"/>
    <property type="molecule type" value="Genomic_DNA"/>
</dbReference>
<dbReference type="SUPFAM" id="SSF50911">
    <property type="entry name" value="Mannose 6-phosphate receptor domain"/>
    <property type="match status" value="4"/>
</dbReference>
<keyword evidence="4" id="KW-0472">Membrane</keyword>
<dbReference type="InterPro" id="IPR014756">
    <property type="entry name" value="Ig_E-set"/>
</dbReference>
<dbReference type="PROSITE" id="PS51914">
    <property type="entry name" value="MRH"/>
    <property type="match status" value="2"/>
</dbReference>
<evidence type="ECO:0000313" key="6">
    <source>
        <dbReference type="EMBL" id="EAL72590.2"/>
    </source>
</evidence>
<dbReference type="dictyBase" id="DDB_G0270480"/>
<dbReference type="InterPro" id="IPR044865">
    <property type="entry name" value="MRH_dom"/>
</dbReference>
<feature type="compositionally biased region" description="Acidic residues" evidence="3">
    <location>
        <begin position="2809"/>
        <end position="2819"/>
    </location>
</feature>
<dbReference type="CDD" id="cd00603">
    <property type="entry name" value="IPT_PCSR"/>
    <property type="match status" value="3"/>
</dbReference>
<dbReference type="GlyGen" id="Q55EA6">
    <property type="glycosylation" value="6 sites"/>
</dbReference>
<keyword evidence="4" id="KW-1133">Transmembrane helix</keyword>
<dbReference type="InterPro" id="IPR013783">
    <property type="entry name" value="Ig-like_fold"/>
</dbReference>
<evidence type="ECO:0000259" key="5">
    <source>
        <dbReference type="PROSITE" id="PS51914"/>
    </source>
</evidence>
<feature type="transmembrane region" description="Helical" evidence="4">
    <location>
        <begin position="223"/>
        <end position="241"/>
    </location>
</feature>
<dbReference type="HOGENOM" id="CLU_225476_0_0_1"/>
<dbReference type="SUPFAM" id="SSF81296">
    <property type="entry name" value="E set domains"/>
    <property type="match status" value="13"/>
</dbReference>
<dbReference type="Gene3D" id="2.60.40.10">
    <property type="entry name" value="Immunoglobulins"/>
    <property type="match status" value="10"/>
</dbReference>
<dbReference type="Proteomes" id="UP000002195">
    <property type="component" value="Unassembled WGS sequence"/>
</dbReference>
<protein>
    <recommendedName>
        <fullName evidence="5">MRH domain-containing protein</fullName>
    </recommendedName>
</protein>
<feature type="domain" description="MRH" evidence="5">
    <location>
        <begin position="370"/>
        <end position="530"/>
    </location>
</feature>
<keyword evidence="7" id="KW-1185">Reference proteome</keyword>
<dbReference type="FunCoup" id="Q55EA6">
    <property type="interactions" value="131"/>
</dbReference>
<dbReference type="eggNOG" id="KOG4297">
    <property type="taxonomic scope" value="Eukaryota"/>
</dbReference>
<dbReference type="VEuPathDB" id="AmoebaDB:DDB_G0270480"/>
<feature type="domain" description="MRH" evidence="5">
    <location>
        <begin position="39"/>
        <end position="194"/>
    </location>
</feature>
<gene>
    <name evidence="6" type="ORF">DDB_G0270480</name>
</gene>
<dbReference type="SMART" id="SM01404">
    <property type="entry name" value="CIMR"/>
    <property type="match status" value="1"/>
</dbReference>
<reference evidence="6 7" key="1">
    <citation type="journal article" date="2005" name="Nature">
        <title>The genome of the social amoeba Dictyostelium discoideum.</title>
        <authorList>
            <consortium name="The Dictyostelium discoideum Sequencing Consortium"/>
            <person name="Eichinger L."/>
            <person name="Pachebat J.A."/>
            <person name="Glockner G."/>
            <person name="Rajandream M.A."/>
            <person name="Sucgang R."/>
            <person name="Berriman M."/>
            <person name="Song J."/>
            <person name="Olsen R."/>
            <person name="Szafranski K."/>
            <person name="Xu Q."/>
            <person name="Tunggal B."/>
            <person name="Kummerfeld S."/>
            <person name="Madera M."/>
            <person name="Konfortov B.A."/>
            <person name="Rivero F."/>
            <person name="Bankier A.T."/>
            <person name="Lehmann R."/>
            <person name="Hamlin N."/>
            <person name="Davies R."/>
            <person name="Gaudet P."/>
            <person name="Fey P."/>
            <person name="Pilcher K."/>
            <person name="Chen G."/>
            <person name="Saunders D."/>
            <person name="Sodergren E."/>
            <person name="Davis P."/>
            <person name="Kerhornou A."/>
            <person name="Nie X."/>
            <person name="Hall N."/>
            <person name="Anjard C."/>
            <person name="Hemphill L."/>
            <person name="Bason N."/>
            <person name="Farbrother P."/>
            <person name="Desany B."/>
            <person name="Just E."/>
            <person name="Morio T."/>
            <person name="Rost R."/>
            <person name="Churcher C."/>
            <person name="Cooper J."/>
            <person name="Haydock S."/>
            <person name="van Driessche N."/>
            <person name="Cronin A."/>
            <person name="Goodhead I."/>
            <person name="Muzny D."/>
            <person name="Mourier T."/>
            <person name="Pain A."/>
            <person name="Lu M."/>
            <person name="Harper D."/>
            <person name="Lindsay R."/>
            <person name="Hauser H."/>
            <person name="James K."/>
            <person name="Quiles M."/>
            <person name="Madan Babu M."/>
            <person name="Saito T."/>
            <person name="Buchrieser C."/>
            <person name="Wardroper A."/>
            <person name="Felder M."/>
            <person name="Thangavelu M."/>
            <person name="Johnson D."/>
            <person name="Knights A."/>
            <person name="Loulseged H."/>
            <person name="Mungall K."/>
            <person name="Oliver K."/>
            <person name="Price C."/>
            <person name="Quail M.A."/>
            <person name="Urushihara H."/>
            <person name="Hernandez J."/>
            <person name="Rabbinowitsch E."/>
            <person name="Steffen D."/>
            <person name="Sanders M."/>
            <person name="Ma J."/>
            <person name="Kohara Y."/>
            <person name="Sharp S."/>
            <person name="Simmonds M."/>
            <person name="Spiegler S."/>
            <person name="Tivey A."/>
            <person name="Sugano S."/>
            <person name="White B."/>
            <person name="Walker D."/>
            <person name="Woodward J."/>
            <person name="Winckler T."/>
            <person name="Tanaka Y."/>
            <person name="Shaulsky G."/>
            <person name="Schleicher M."/>
            <person name="Weinstock G."/>
            <person name="Rosenthal A."/>
            <person name="Cox E.C."/>
            <person name="Chisholm R.L."/>
            <person name="Gibbs R."/>
            <person name="Loomis W.F."/>
            <person name="Platzer M."/>
            <person name="Kay R.R."/>
            <person name="Williams J."/>
            <person name="Dear P.H."/>
            <person name="Noegel A.A."/>
            <person name="Barrell B."/>
            <person name="Kuspa A."/>
        </authorList>
    </citation>
    <scope>NUCLEOTIDE SEQUENCE [LARGE SCALE GENOMIC DNA]</scope>
    <source>
        <strain evidence="6 7">AX4</strain>
    </source>
</reference>
<dbReference type="InParanoid" id="Q55EA6"/>
<keyword evidence="1" id="KW-0732">Signal</keyword>
<dbReference type="KEGG" id="ddi:DDB_G0270480"/>
<keyword evidence="2" id="KW-1015">Disulfide bond</keyword>
<feature type="region of interest" description="Disordered" evidence="3">
    <location>
        <begin position="2802"/>
        <end position="2824"/>
    </location>
</feature>
<feature type="transmembrane region" description="Helical" evidence="4">
    <location>
        <begin position="6"/>
        <end position="27"/>
    </location>
</feature>
<sequence>MVKFKIVISFLLFILYCNCFTFGSYTFDTKNWSTNGTLSSCVFYDFVNNDYYDLRAIVIPDHQGSHSASFTAELSGGIQTPYTIYFNPCFNDHMCPGGLSVGCTFIVQNSQRVLNSVGLLSESHFVTFRTDGITIKYQSALLPSTTCASNGNRRTMILVITCDPNEPFKVTSTYNRRVLCEHTIYIASKLVCKNRGVLFNQGLFYDLTPMKLTKHKIKKQKNLIFFHFFFFFFNFFIFIFFSHRLTSTSHQITNDDQTKDILFNLFGNVNRCGTFGTSTLSYQSCILTVANKAINYKLDSRYATSPKSVMVGSLSQPRTITFTNDVITIIYSSTTGFTECSSNGNKYSSKYILICDPFTEYYVDKFTLESQCIYQIKVYTKYACPTLRLFKESQYYDLSPLMLDSTRNYTTSNITDGYEYNIVFNIGNKAQMCSDAFNDYYFACQYDPRYKSFNPLAKASLGQRVTFDLDQVKFEYTSPTTTSCPLNSNKRTFIIVLNCDENQHYQLVSTLESPACVYTVTIKTKYVCESTIYYNRINTTFYDITPIKTGKDSPKSADFFLGDIYPYKLYYGIGNTVNYCALIGYAPGVDYQACSIISGNVVTQVGSLKNTSMYLSNNGIDIYHTTPFDLTRVCQNTRYQRVNFLKMVCDTTAINVVVSATETANDWACIYTIEIKTKYACPINYAPVLPAVGNPCLYSCTPPGALNPKDIVSVLLNLGVCFSEINKYGTGAQSLLGTFNNTWVLNHNEYDDWMGGQLYSLLLTGKPQTSISPYVISITHDNLCTYGTNGLSKAKNSINDFLTITNDLLEISNRAASSTVTKYTYSDGEITLSTHKLLSTSTGGLAIIKYKNLLCYYSIVSNLQTLVISNYLLSCPYYSPTITVYSLTPPTGKIGDTITINGQNLDTNRYDVYFNIIDDNSKVKATITSRTVNSVKVIVPNGFGNALVYTQNILNPTTSDKLSFSYPSPMIVKVISQPFSTDIINRFFVIGQNHRSLITNITIYPYIDNIEKEAIYCEIEKYCPSSSKIPSIPESAVGHPCIDSTVYSENSQFFDYSKYDVFVCIKSSLGVGSGIIKFPSQTFTFAYSYKAPLLYYTQPGIRIPTDGASFQLSGKNFPPTQEIIDLGLNTSVIIWNNDNFVTFKGINLTNTNINWKSSKSILCVAPPGFGGPFIVTVTVGKQTSKTIYPSDLNENPIDYYLYYSPPALLDILAVPTDGGETIIKGTNFIPASLADQINNQSLIGSPNSVTFNNVLSSSWKWINSTHVKAIVQKGIGAILTIVNVGSQSTETSPYPVIFYKQPELDNKKYENFANSNILITGSNFVPVGVSAGSSSSVKIGGIPCNSVTWVDSKSVICNVPIGTGDNLNIQVTVGGQQTELNDYFSYLGQCDFLCSDLSNLELEKVIRENKKDLKSTLLLTGVCLEQIEQYNLTYIKNKIESSWIGNSIINDWTSGKFYNYFKSSESYSTVKTLAKYITPKNPCIYDNKRVKNSLNYLFEINSDIFHLIELSISSKISYPDSPYQTYFYKSSSNPEYGLSIITFDSAICSFTESTIQDYQSGKVLQSCSIIPIINQVINPITTLQAPYQYSLTIIGRLFDSSTRIFLSGYECPIIGNIITNQNDYIQTLSCSVPPEIESYSASQITFYNDYSENNIYNFLFYFKKSFFFKYPISTVTQIQYPSSGPIQMNSEIKVIGFNFFPYGITNPSIQVFIDDLELTDTIFGLTSINGVDSFSFIASGLGSLNYIRLFYSNSLPMIINDDINLEFSFERPIINSILPTNGDYNTKVTINGNNFRKGQSVKIGDILVNDIEFISNQKIIVSAPFGFIGGLVVVHSDDQYSLEEISFSYPSPIIDQVILSNYESKLNTTGTNYFTVIGRGLGTYIAEQVDIIINQEFYASCEFDFCESLEIIEDDIKDQGICQYLKYNNYQYIDENFDILNCILADSIGKDKSISIKISEFQNQTFTYSYYEPWIEQLKQNSSLASTDGGEVIVINGYNFLPFENLSPYYENNETIAQWLNQSEILIGESYLCQSINWTNSYELNCTIPPGIGVNHTIIVKVGLQSSNHTDYLYSYDPPKLDTINNSTGNETHYYSSTDGNNEIIITGNNFIPKELSDHYNQNENKTINSILLGKQYCNETIWINSTTVKCKPIAVGNQDSNETVYFSYEKPILDLKNYTGSTNGNTEITITGINFIPKELADNNNFNQSENYIMIGDNKCNETIWINSTTVKCKPISGTGINHKVIITVGNQNSNETVYFSYDKPILDIKNYSSPTDGNTEITITGENFIENYNQEKHNENDNFVRIGENKCNETKWINSTTIKCKLIQGIGLDYKIVVTVANQQSNENVFFSYEKPMIDSKTLLASTSGSETIKITGTNFIPSTLVEHYNKEENKDNSINSVTINNEFCNDITWINSTELTCKPLAGVGTNHTIFILVGTQKSNEENSFSYKPPKIEDFKYYTAPTHSNKIITITGENFIPIELLSKDNSNSSVLIDNKKCEEIKWIDSTKVSCQVPVGQGKDLSIKVKIENQETEENQQFSYDKPFIQSINPNKGRCNQEVLITIQGDSFGKSDQLIKIGNNECQDIQFYPNHTFTCKVPIVENSIESIVLLNVGNQDSNDNITYKYYGPPEIKSIGLPSYLSFKGDDLITIIGNNFIEYEDGSDEIVVKFNNEPTTIIEKTKTSIKIKTLSGDEFNVPIAVELNGQISNIDTSFVYSNPIIESVTPSSSSSKSNTHITIKGHNLGYSTNTPKITIGSSNCLNINTISPNEVRCIVLKSSAGTKQLTLTYESYQPTYSQFTHKNDDDSDSHDDDDKDNNGPKDTIISIIGSAIGAAVSAAISRLITSIFIGGTSVATAAATTTATGTAIATATTASTATAIAGATTEGVAVVFTRVSVIAATAGGVVITAIVTATVILISGGSTPSPTPTTTPTISPTPTPTDNYWVRCMVDYSRLTLQVDNLYGQDIVCIDGNGISSIFNESFSCKPDLINDGMICAQQHQDGTNSTTTFGNSTLICHIDSTKSCEISPPFIIPSDPIEDDEYSNILECQYNLIENSLSTHSNNSPLRCYNNETENYFTMNTTLSCSKDESLSQDNNTISCLADTDDTQIFFYKNSITCITDYPYYRCTMKSQPSQDDNIIPEPTLPPTPSIDDDSTCIYDSANPYSIDLQPTIGTNVKCPTNEKELHYDLSTYLTCTDNTTHKNSTYSVSYSTYVCIKTK</sequence>
<evidence type="ECO:0000256" key="3">
    <source>
        <dbReference type="SAM" id="MobiDB-lite"/>
    </source>
</evidence>
<accession>Q55EA6</accession>
<dbReference type="OMA" id="ANDWACI"/>
<dbReference type="RefSeq" id="XP_645875.2">
    <property type="nucleotide sequence ID" value="XM_640783.2"/>
</dbReference>
<proteinExistence type="predicted"/>
<evidence type="ECO:0000256" key="1">
    <source>
        <dbReference type="ARBA" id="ARBA00022729"/>
    </source>
</evidence>
<organism evidence="6 7">
    <name type="scientific">Dictyostelium discoideum</name>
    <name type="common">Social amoeba</name>
    <dbReference type="NCBI Taxonomy" id="44689"/>
    <lineage>
        <taxon>Eukaryota</taxon>
        <taxon>Amoebozoa</taxon>
        <taxon>Evosea</taxon>
        <taxon>Eumycetozoa</taxon>
        <taxon>Dictyostelia</taxon>
        <taxon>Dictyosteliales</taxon>
        <taxon>Dictyosteliaceae</taxon>
        <taxon>Dictyostelium</taxon>
    </lineage>
</organism>
<dbReference type="PhylomeDB" id="Q55EA6"/>
<dbReference type="GeneID" id="8616815"/>
<dbReference type="Pfam" id="PF01833">
    <property type="entry name" value="TIG"/>
    <property type="match status" value="12"/>
</dbReference>
<dbReference type="SMART" id="SM00429">
    <property type="entry name" value="IPT"/>
    <property type="match status" value="4"/>
</dbReference>
<name>Q55EA6_DICDI</name>
<dbReference type="PANTHER" id="PTHR23361:SF19">
    <property type="entry name" value="IPT_TIG DOMAIN-CONTAINING PROTEIN-RELATED"/>
    <property type="match status" value="1"/>
</dbReference>
<comment type="caution">
    <text evidence="6">The sequence shown here is derived from an EMBL/GenBank/DDBJ whole genome shotgun (WGS) entry which is preliminary data.</text>
</comment>
<dbReference type="InterPro" id="IPR002909">
    <property type="entry name" value="IPT_dom"/>
</dbReference>
<keyword evidence="4" id="KW-0812">Transmembrane</keyword>
<dbReference type="PaxDb" id="44689-DDB0201689"/>
<evidence type="ECO:0000256" key="4">
    <source>
        <dbReference type="SAM" id="Phobius"/>
    </source>
</evidence>
<dbReference type="Gene3D" id="2.70.130.10">
    <property type="entry name" value="Mannose-6-phosphate receptor binding domain"/>
    <property type="match status" value="4"/>
</dbReference>
<evidence type="ECO:0000313" key="7">
    <source>
        <dbReference type="Proteomes" id="UP000002195"/>
    </source>
</evidence>